<dbReference type="EMBL" id="JAPRAT010000019">
    <property type="protein sequence ID" value="MCZ0703625.1"/>
    <property type="molecule type" value="Genomic_DNA"/>
</dbReference>
<keyword evidence="3" id="KW-1185">Reference proteome</keyword>
<dbReference type="EC" id="2.7.7.7" evidence="2"/>
<dbReference type="AlphaFoldDB" id="A0A9J6REM2"/>
<proteinExistence type="predicted"/>
<dbReference type="Proteomes" id="UP001084197">
    <property type="component" value="Unassembled WGS sequence"/>
</dbReference>
<accession>A0A9J6REM2</accession>
<dbReference type="InterPro" id="IPR027417">
    <property type="entry name" value="P-loop_NTPase"/>
</dbReference>
<keyword evidence="2" id="KW-0808">Transferase</keyword>
<sequence>MKTWNEIASNQPIATRILTNMIERNRLSHAYLIQGQKGTGKKAVSILLAKSFFCKNQIGSEPCHSCKDCVRIDSGNHPDVHHIAPEGASIKKEQIAHLQKEFTYTGLESNQKVYIITEADKMTTNAANRLLKFLEEPSKKTAAILTTENAHAILDTIRSRCQLIALRPLNTNQLELALIEKGLSKENARLFTVLTNDLQAALALDQDDWFAQARKLMVQLIEMLQTNIEEALLFIQKQWLLHFSDREQLKIGLDMLLYWYKDVMYLHIDENDQLVFLSYRENIEKSAMYWSKQDTTAILYAIMEARRHLEQNVHPTLVMEKLTLQMQR</sequence>
<dbReference type="SUPFAM" id="SSF52540">
    <property type="entry name" value="P-loop containing nucleoside triphosphate hydrolases"/>
    <property type="match status" value="1"/>
</dbReference>
<evidence type="ECO:0000313" key="2">
    <source>
        <dbReference type="EMBL" id="MCZ0703625.1"/>
    </source>
</evidence>
<protein>
    <submittedName>
        <fullName evidence="2">DNA polymerase III subunit delta</fullName>
        <ecNumber evidence="2">2.7.7.7</ecNumber>
    </submittedName>
</protein>
<evidence type="ECO:0000259" key="1">
    <source>
        <dbReference type="SMART" id="SM00382"/>
    </source>
</evidence>
<dbReference type="PANTHER" id="PTHR11669">
    <property type="entry name" value="REPLICATION FACTOR C / DNA POLYMERASE III GAMMA-TAU SUBUNIT"/>
    <property type="match status" value="1"/>
</dbReference>
<dbReference type="InterPro" id="IPR003593">
    <property type="entry name" value="AAA+_ATPase"/>
</dbReference>
<organism evidence="2 3">
    <name type="scientific">Natronobacillus azotifigens</name>
    <dbReference type="NCBI Taxonomy" id="472978"/>
    <lineage>
        <taxon>Bacteria</taxon>
        <taxon>Bacillati</taxon>
        <taxon>Bacillota</taxon>
        <taxon>Bacilli</taxon>
        <taxon>Bacillales</taxon>
        <taxon>Bacillaceae</taxon>
        <taxon>Natronobacillus</taxon>
    </lineage>
</organism>
<dbReference type="GO" id="GO:0003887">
    <property type="term" value="F:DNA-directed DNA polymerase activity"/>
    <property type="evidence" value="ECO:0007669"/>
    <property type="project" value="UniProtKB-EC"/>
</dbReference>
<dbReference type="GO" id="GO:0006261">
    <property type="term" value="P:DNA-templated DNA replication"/>
    <property type="evidence" value="ECO:0007669"/>
    <property type="project" value="TreeGrafter"/>
</dbReference>
<dbReference type="GO" id="GO:0008408">
    <property type="term" value="F:3'-5' exonuclease activity"/>
    <property type="evidence" value="ECO:0007669"/>
    <property type="project" value="InterPro"/>
</dbReference>
<dbReference type="NCBIfam" id="TIGR00678">
    <property type="entry name" value="holB"/>
    <property type="match status" value="1"/>
</dbReference>
<dbReference type="NCBIfam" id="NF005972">
    <property type="entry name" value="PRK08058.1"/>
    <property type="match status" value="1"/>
</dbReference>
<dbReference type="Pfam" id="PF13177">
    <property type="entry name" value="DNA_pol3_delta2"/>
    <property type="match status" value="1"/>
</dbReference>
<comment type="caution">
    <text evidence="2">The sequence shown here is derived from an EMBL/GenBank/DDBJ whole genome shotgun (WGS) entry which is preliminary data.</text>
</comment>
<dbReference type="Gene3D" id="3.40.50.300">
    <property type="entry name" value="P-loop containing nucleotide triphosphate hydrolases"/>
    <property type="match status" value="1"/>
</dbReference>
<dbReference type="FunFam" id="3.40.50.300:FF:001255">
    <property type="entry name" value="DNA polymerase III subunit delta"/>
    <property type="match status" value="1"/>
</dbReference>
<dbReference type="RefSeq" id="WP_268780387.1">
    <property type="nucleotide sequence ID" value="NZ_JAPRAT010000019.1"/>
</dbReference>
<dbReference type="InterPro" id="IPR004622">
    <property type="entry name" value="DNA_pol_HolB"/>
</dbReference>
<dbReference type="PANTHER" id="PTHR11669:SF8">
    <property type="entry name" value="DNA POLYMERASE III SUBUNIT DELTA"/>
    <property type="match status" value="1"/>
</dbReference>
<feature type="domain" description="AAA+ ATPase" evidence="1">
    <location>
        <begin position="27"/>
        <end position="169"/>
    </location>
</feature>
<gene>
    <name evidence="2" type="primary">holB</name>
    <name evidence="2" type="ORF">OWO01_10380</name>
</gene>
<reference evidence="2" key="1">
    <citation type="submission" date="2022-11" db="EMBL/GenBank/DDBJ databases">
        <title>WGS of Natronobacillus azotifigens 24KS-1, an anaerobic diazotrophic haloalkaliphile from soda-rich habitats.</title>
        <authorList>
            <person name="Sorokin D.Y."/>
            <person name="Merkel A.Y."/>
        </authorList>
    </citation>
    <scope>NUCLEOTIDE SEQUENCE</scope>
    <source>
        <strain evidence="2">24KS-1</strain>
    </source>
</reference>
<keyword evidence="2" id="KW-0548">Nucleotidyltransferase</keyword>
<name>A0A9J6REM2_9BACI</name>
<dbReference type="InterPro" id="IPR050238">
    <property type="entry name" value="DNA_Rep/Repair_Clamp_Loader"/>
</dbReference>
<dbReference type="SMART" id="SM00382">
    <property type="entry name" value="AAA"/>
    <property type="match status" value="1"/>
</dbReference>
<evidence type="ECO:0000313" key="3">
    <source>
        <dbReference type="Proteomes" id="UP001084197"/>
    </source>
</evidence>